<evidence type="ECO:0000313" key="12">
    <source>
        <dbReference type="EMBL" id="ORZ36570.1"/>
    </source>
</evidence>
<dbReference type="STRING" id="765915.A0A1Y2HPR3"/>
<keyword evidence="3" id="KW-0813">Transport</keyword>
<evidence type="ECO:0000256" key="3">
    <source>
        <dbReference type="ARBA" id="ARBA00022448"/>
    </source>
</evidence>
<evidence type="ECO:0000256" key="2">
    <source>
        <dbReference type="ARBA" id="ARBA00008520"/>
    </source>
</evidence>
<evidence type="ECO:0000256" key="5">
    <source>
        <dbReference type="ARBA" id="ARBA00022729"/>
    </source>
</evidence>
<sequence length="1011" mass="106361">MRLYAFICSILVVTCALVVLVKQQVLTRSKIGAVPSSLNVSLERPVLEPLAIAWSASSGINIVLNWAAGETSDELITSVRTALTGRTADVVLYDAIWTPVLAPLLTNLNTTVSSQVADQHAHVAMEHSVFNKTWYGIPATLDFGMLYARTDLFQNNNVEAKLSTWNEIAQSVNAILAKETTANPAQIGLLLPLRATECLTLTFLELLASNNTALLTRDRSLPTSSTGAQRPNALHALALLRQWIQAATIGAPAVAADDLGALDFWVQGNAVVVRHWNWLPQSLSAAPPTFPWTRVPIPGKVAVAASLAVDALAVAQWLAGPQVQRARAVSHGIGPSLSQLWTDNTVCSAIGVCDMYRDTNLFARPSTAAGTQWSTISTSVTTSVMNVILGQDTPVVALDAINQRIAETLGIDFLGPPTNISLSHPLAQLVLAVVLAAEIVVFALILLVCTPTRISAPWTSRTIRPSLQLCMLAGAALALAVPVTYIGAPSSATCLIQPWAVTLGSGLLLVGTAANQVDVYLTHRNPFARKVLLGIFNPQSMLAGKQGKMAQGRNSLGLSSRQLAILVLSTLGLCFALLVAWTLTGPRIPIDLKLATSRRTVCRPEKEAQAVVDKVFISLSGATRKASALFRESRNLGFCLANSVMICAVSVPLASSDVLGPELEFAMIAGTIFLTVCPIVAVIASPTIVHLLRTLRKDSGSKGSSRNRGGQSASHSTSGRYSSYYADGGMSVDIDMRSGGAVGDTSATSGVAGSGKPRKSTHADAIANGIKLAPPLPYVKEGLVSYRSAKSRKWKWLAPWRAARLMIYPEHALIVFDPLDSNDPSDHGDAILSDELAAVNAFVFPTPATSQSDSTTSSSVGANPSSSALGASPRKRPSRSVSSTGAMLSTTSNASNIMDMAVHSPIGSSTIFTLTLTNGMVYDLMAPTVVEASMWIDAFVFAKVHKGESFVGMYPGGSISPASASGVGGGGEQAVGNSGKPAISGQRLSTSTAVRTRGMSQSGAKPEPHSL</sequence>
<dbReference type="InterPro" id="IPR050490">
    <property type="entry name" value="Bact_solute-bd_prot1"/>
</dbReference>
<keyword evidence="5 10" id="KW-0732">Signal</keyword>
<evidence type="ECO:0000313" key="13">
    <source>
        <dbReference type="Proteomes" id="UP000193411"/>
    </source>
</evidence>
<dbReference type="InterPro" id="IPR017978">
    <property type="entry name" value="GPCR_3_C"/>
</dbReference>
<comment type="caution">
    <text evidence="12">The sequence shown here is derived from an EMBL/GenBank/DDBJ whole genome shotgun (WGS) entry which is preliminary data.</text>
</comment>
<dbReference type="PANTHER" id="PTHR43649:SF34">
    <property type="entry name" value="ABC TRANSPORTER PERIPLASMIC-BINDING PROTEIN YCJN-RELATED"/>
    <property type="match status" value="1"/>
</dbReference>
<dbReference type="Gene3D" id="3.40.190.10">
    <property type="entry name" value="Periplasmic binding protein-like II"/>
    <property type="match status" value="2"/>
</dbReference>
<evidence type="ECO:0000256" key="6">
    <source>
        <dbReference type="ARBA" id="ARBA00022989"/>
    </source>
</evidence>
<organism evidence="12 13">
    <name type="scientific">Catenaria anguillulae PL171</name>
    <dbReference type="NCBI Taxonomy" id="765915"/>
    <lineage>
        <taxon>Eukaryota</taxon>
        <taxon>Fungi</taxon>
        <taxon>Fungi incertae sedis</taxon>
        <taxon>Blastocladiomycota</taxon>
        <taxon>Blastocladiomycetes</taxon>
        <taxon>Blastocladiales</taxon>
        <taxon>Catenariaceae</taxon>
        <taxon>Catenaria</taxon>
    </lineage>
</organism>
<comment type="subcellular location">
    <subcellularLocation>
        <location evidence="1">Membrane</location>
        <topology evidence="1">Multi-pass membrane protein</topology>
    </subcellularLocation>
</comment>
<evidence type="ECO:0000256" key="1">
    <source>
        <dbReference type="ARBA" id="ARBA00004141"/>
    </source>
</evidence>
<dbReference type="PANTHER" id="PTHR43649">
    <property type="entry name" value="ARABINOSE-BINDING PROTEIN-RELATED"/>
    <property type="match status" value="1"/>
</dbReference>
<feature type="signal peptide" evidence="10">
    <location>
        <begin position="1"/>
        <end position="23"/>
    </location>
</feature>
<feature type="non-terminal residue" evidence="12">
    <location>
        <position position="1"/>
    </location>
</feature>
<keyword evidence="7 9" id="KW-0472">Membrane</keyword>
<keyword evidence="4 9" id="KW-0812">Transmembrane</keyword>
<dbReference type="OrthoDB" id="543112at2759"/>
<feature type="chain" id="PRO_5013073377" description="G-protein coupled receptors family 3 profile domain-containing protein" evidence="10">
    <location>
        <begin position="24"/>
        <end position="1011"/>
    </location>
</feature>
<proteinExistence type="inferred from homology"/>
<reference evidence="12 13" key="1">
    <citation type="submission" date="2016-07" db="EMBL/GenBank/DDBJ databases">
        <title>Pervasive Adenine N6-methylation of Active Genes in Fungi.</title>
        <authorList>
            <consortium name="DOE Joint Genome Institute"/>
            <person name="Mondo S.J."/>
            <person name="Dannebaum R.O."/>
            <person name="Kuo R.C."/>
            <person name="Labutti K."/>
            <person name="Haridas S."/>
            <person name="Kuo A."/>
            <person name="Salamov A."/>
            <person name="Ahrendt S.R."/>
            <person name="Lipzen A."/>
            <person name="Sullivan W."/>
            <person name="Andreopoulos W.B."/>
            <person name="Clum A."/>
            <person name="Lindquist E."/>
            <person name="Daum C."/>
            <person name="Ramamoorthy G.K."/>
            <person name="Gryganskyi A."/>
            <person name="Culley D."/>
            <person name="Magnuson J.K."/>
            <person name="James T.Y."/>
            <person name="O'Malley M.A."/>
            <person name="Stajich J.E."/>
            <person name="Spatafora J.W."/>
            <person name="Visel A."/>
            <person name="Grigoriev I.V."/>
        </authorList>
    </citation>
    <scope>NUCLEOTIDE SEQUENCE [LARGE SCALE GENOMIC DNA]</scope>
    <source>
        <strain evidence="12 13">PL171</strain>
    </source>
</reference>
<feature type="transmembrane region" description="Helical" evidence="9">
    <location>
        <begin position="469"/>
        <end position="488"/>
    </location>
</feature>
<dbReference type="Proteomes" id="UP000193411">
    <property type="component" value="Unassembled WGS sequence"/>
</dbReference>
<feature type="transmembrane region" description="Helical" evidence="9">
    <location>
        <begin position="426"/>
        <end position="448"/>
    </location>
</feature>
<feature type="domain" description="G-protein coupled receptors family 3 profile" evidence="11">
    <location>
        <begin position="429"/>
        <end position="686"/>
    </location>
</feature>
<feature type="region of interest" description="Disordered" evidence="8">
    <location>
        <begin position="848"/>
        <end position="886"/>
    </location>
</feature>
<evidence type="ECO:0000256" key="4">
    <source>
        <dbReference type="ARBA" id="ARBA00022692"/>
    </source>
</evidence>
<evidence type="ECO:0000256" key="9">
    <source>
        <dbReference type="SAM" id="Phobius"/>
    </source>
</evidence>
<feature type="transmembrane region" description="Helical" evidence="9">
    <location>
        <begin position="665"/>
        <end position="692"/>
    </location>
</feature>
<protein>
    <recommendedName>
        <fullName evidence="11">G-protein coupled receptors family 3 profile domain-containing protein</fullName>
    </recommendedName>
</protein>
<dbReference type="AlphaFoldDB" id="A0A1Y2HPR3"/>
<comment type="similarity">
    <text evidence="2">Belongs to the bacterial solute-binding protein 1 family.</text>
</comment>
<feature type="region of interest" description="Disordered" evidence="8">
    <location>
        <begin position="965"/>
        <end position="1011"/>
    </location>
</feature>
<gene>
    <name evidence="12" type="ORF">BCR44DRAFT_1432155</name>
</gene>
<dbReference type="Pfam" id="PF00003">
    <property type="entry name" value="7tm_3"/>
    <property type="match status" value="1"/>
</dbReference>
<evidence type="ECO:0000256" key="10">
    <source>
        <dbReference type="SAM" id="SignalP"/>
    </source>
</evidence>
<feature type="compositionally biased region" description="Low complexity" evidence="8">
    <location>
        <begin position="849"/>
        <end position="868"/>
    </location>
</feature>
<keyword evidence="6 9" id="KW-1133">Transmembrane helix</keyword>
<dbReference type="EMBL" id="MCFL01000016">
    <property type="protein sequence ID" value="ORZ36570.1"/>
    <property type="molecule type" value="Genomic_DNA"/>
</dbReference>
<name>A0A1Y2HPR3_9FUNG</name>
<feature type="transmembrane region" description="Helical" evidence="9">
    <location>
        <begin position="563"/>
        <end position="583"/>
    </location>
</feature>
<feature type="region of interest" description="Disordered" evidence="8">
    <location>
        <begin position="698"/>
        <end position="719"/>
    </location>
</feature>
<evidence type="ECO:0000256" key="8">
    <source>
        <dbReference type="SAM" id="MobiDB-lite"/>
    </source>
</evidence>
<keyword evidence="13" id="KW-1185">Reference proteome</keyword>
<evidence type="ECO:0000256" key="7">
    <source>
        <dbReference type="ARBA" id="ARBA00023136"/>
    </source>
</evidence>
<feature type="compositionally biased region" description="Polar residues" evidence="8">
    <location>
        <begin position="986"/>
        <end position="1003"/>
    </location>
</feature>
<evidence type="ECO:0000259" key="11">
    <source>
        <dbReference type="Pfam" id="PF00003"/>
    </source>
</evidence>
<accession>A0A1Y2HPR3</accession>
<feature type="compositionally biased region" description="Low complexity" evidence="8">
    <location>
        <begin position="701"/>
        <end position="710"/>
    </location>
</feature>
<dbReference type="GO" id="GO:0016020">
    <property type="term" value="C:membrane"/>
    <property type="evidence" value="ECO:0007669"/>
    <property type="project" value="UniProtKB-SubCell"/>
</dbReference>
<dbReference type="GO" id="GO:0004930">
    <property type="term" value="F:G protein-coupled receptor activity"/>
    <property type="evidence" value="ECO:0007669"/>
    <property type="project" value="InterPro"/>
</dbReference>
<dbReference type="SUPFAM" id="SSF53850">
    <property type="entry name" value="Periplasmic binding protein-like II"/>
    <property type="match status" value="1"/>
</dbReference>